<feature type="domain" description="Integrase catalytic" evidence="1">
    <location>
        <begin position="55"/>
        <end position="142"/>
    </location>
</feature>
<evidence type="ECO:0000313" key="2">
    <source>
        <dbReference type="EMBL" id="PNF19670.1"/>
    </source>
</evidence>
<dbReference type="GO" id="GO:0015074">
    <property type="term" value="P:DNA integration"/>
    <property type="evidence" value="ECO:0007669"/>
    <property type="project" value="InterPro"/>
</dbReference>
<dbReference type="Proteomes" id="UP000235965">
    <property type="component" value="Unassembled WGS sequence"/>
</dbReference>
<dbReference type="PROSITE" id="PS50994">
    <property type="entry name" value="INTEGRASE"/>
    <property type="match status" value="1"/>
</dbReference>
<proteinExistence type="predicted"/>
<dbReference type="PANTHER" id="PTHR37984">
    <property type="entry name" value="PROTEIN CBG26694"/>
    <property type="match status" value="1"/>
</dbReference>
<dbReference type="SUPFAM" id="SSF53098">
    <property type="entry name" value="Ribonuclease H-like"/>
    <property type="match status" value="1"/>
</dbReference>
<evidence type="ECO:0000313" key="3">
    <source>
        <dbReference type="Proteomes" id="UP000235965"/>
    </source>
</evidence>
<organism evidence="2 3">
    <name type="scientific">Cryptotermes secundus</name>
    <dbReference type="NCBI Taxonomy" id="105785"/>
    <lineage>
        <taxon>Eukaryota</taxon>
        <taxon>Metazoa</taxon>
        <taxon>Ecdysozoa</taxon>
        <taxon>Arthropoda</taxon>
        <taxon>Hexapoda</taxon>
        <taxon>Insecta</taxon>
        <taxon>Pterygota</taxon>
        <taxon>Neoptera</taxon>
        <taxon>Polyneoptera</taxon>
        <taxon>Dictyoptera</taxon>
        <taxon>Blattodea</taxon>
        <taxon>Blattoidea</taxon>
        <taxon>Termitoidae</taxon>
        <taxon>Kalotermitidae</taxon>
        <taxon>Cryptotermitinae</taxon>
        <taxon>Cryptotermes</taxon>
    </lineage>
</organism>
<dbReference type="InterPro" id="IPR036397">
    <property type="entry name" value="RNaseH_sf"/>
</dbReference>
<sequence length="244" mass="28391">MIEAKAFRTFIRIYSLFKSEHLNANIKLNLYKAPIRSVMTYACPAWELAADTYLQGRNFESHLLQEVLQRLVVRKTHTTTLHPQSGGMVERYIKTIEEHLRKVVASHQRDWDERLPFFLLAYRASTHDTTGLTLASLVFGRELRLPCDLLFGVLPDKELPTTEYTADLVDHLHDIHNYARHLKLASDRMNSRYDKLANSAGYHEGDILCLYRPARRKGKSPKLQSSWESTYKVVTRINDEVYRI</sequence>
<dbReference type="InterPro" id="IPR050951">
    <property type="entry name" value="Retrovirus_Pol_polyprotein"/>
</dbReference>
<dbReference type="STRING" id="105785.A0A2J7PTK9"/>
<name>A0A2J7PTK9_9NEOP</name>
<accession>A0A2J7PTK9</accession>
<dbReference type="EMBL" id="NEVH01021236">
    <property type="protein sequence ID" value="PNF19670.1"/>
    <property type="molecule type" value="Genomic_DNA"/>
</dbReference>
<comment type="caution">
    <text evidence="2">The sequence shown here is derived from an EMBL/GenBank/DDBJ whole genome shotgun (WGS) entry which is preliminary data.</text>
</comment>
<dbReference type="Gene3D" id="3.30.420.10">
    <property type="entry name" value="Ribonuclease H-like superfamily/Ribonuclease H"/>
    <property type="match status" value="1"/>
</dbReference>
<keyword evidence="3" id="KW-1185">Reference proteome</keyword>
<dbReference type="PANTHER" id="PTHR37984:SF15">
    <property type="entry name" value="INTEGRASE CATALYTIC DOMAIN-CONTAINING PROTEIN"/>
    <property type="match status" value="1"/>
</dbReference>
<dbReference type="AlphaFoldDB" id="A0A2J7PTK9"/>
<gene>
    <name evidence="2" type="ORF">B7P43_G16062</name>
</gene>
<dbReference type="OrthoDB" id="6769926at2759"/>
<evidence type="ECO:0000259" key="1">
    <source>
        <dbReference type="PROSITE" id="PS50994"/>
    </source>
</evidence>
<protein>
    <recommendedName>
        <fullName evidence="1">Integrase catalytic domain-containing protein</fullName>
    </recommendedName>
</protein>
<dbReference type="GO" id="GO:0003676">
    <property type="term" value="F:nucleic acid binding"/>
    <property type="evidence" value="ECO:0007669"/>
    <property type="project" value="InterPro"/>
</dbReference>
<reference evidence="2 3" key="1">
    <citation type="submission" date="2017-12" db="EMBL/GenBank/DDBJ databases">
        <title>Hemimetabolous genomes reveal molecular basis of termite eusociality.</title>
        <authorList>
            <person name="Harrison M.C."/>
            <person name="Jongepier E."/>
            <person name="Robertson H.M."/>
            <person name="Arning N."/>
            <person name="Bitard-Feildel T."/>
            <person name="Chao H."/>
            <person name="Childers C.P."/>
            <person name="Dinh H."/>
            <person name="Doddapaneni H."/>
            <person name="Dugan S."/>
            <person name="Gowin J."/>
            <person name="Greiner C."/>
            <person name="Han Y."/>
            <person name="Hu H."/>
            <person name="Hughes D.S.T."/>
            <person name="Huylmans A.-K."/>
            <person name="Kemena C."/>
            <person name="Kremer L.P.M."/>
            <person name="Lee S.L."/>
            <person name="Lopez-Ezquerra A."/>
            <person name="Mallet L."/>
            <person name="Monroy-Kuhn J.M."/>
            <person name="Moser A."/>
            <person name="Murali S.C."/>
            <person name="Muzny D.M."/>
            <person name="Otani S."/>
            <person name="Piulachs M.-D."/>
            <person name="Poelchau M."/>
            <person name="Qu J."/>
            <person name="Schaub F."/>
            <person name="Wada-Katsumata A."/>
            <person name="Worley K.C."/>
            <person name="Xie Q."/>
            <person name="Ylla G."/>
            <person name="Poulsen M."/>
            <person name="Gibbs R.A."/>
            <person name="Schal C."/>
            <person name="Richards S."/>
            <person name="Belles X."/>
            <person name="Korb J."/>
            <person name="Bornberg-Bauer E."/>
        </authorList>
    </citation>
    <scope>NUCLEOTIDE SEQUENCE [LARGE SCALE GENOMIC DNA]</scope>
    <source>
        <tissue evidence="2">Whole body</tissue>
    </source>
</reference>
<dbReference type="InterPro" id="IPR012337">
    <property type="entry name" value="RNaseH-like_sf"/>
</dbReference>
<dbReference type="InParanoid" id="A0A2J7PTK9"/>
<dbReference type="InterPro" id="IPR001584">
    <property type="entry name" value="Integrase_cat-core"/>
</dbReference>